<dbReference type="AlphaFoldDB" id="B9RXC9"/>
<evidence type="ECO:0000313" key="1">
    <source>
        <dbReference type="EMBL" id="EEF43785.1"/>
    </source>
</evidence>
<dbReference type="EMBL" id="EQ973828">
    <property type="protein sequence ID" value="EEF43785.1"/>
    <property type="molecule type" value="Genomic_DNA"/>
</dbReference>
<dbReference type="Proteomes" id="UP000008311">
    <property type="component" value="Unassembled WGS sequence"/>
</dbReference>
<evidence type="ECO:0000313" key="2">
    <source>
        <dbReference type="Proteomes" id="UP000008311"/>
    </source>
</evidence>
<protein>
    <submittedName>
        <fullName evidence="1">Uncharacterized protein</fullName>
    </submittedName>
</protein>
<name>B9RXC9_RICCO</name>
<proteinExistence type="predicted"/>
<reference evidence="2" key="1">
    <citation type="journal article" date="2010" name="Nat. Biotechnol.">
        <title>Draft genome sequence of the oilseed species Ricinus communis.</title>
        <authorList>
            <person name="Chan A.P."/>
            <person name="Crabtree J."/>
            <person name="Zhao Q."/>
            <person name="Lorenzi H."/>
            <person name="Orvis J."/>
            <person name="Puiu D."/>
            <person name="Melake-Berhan A."/>
            <person name="Jones K.M."/>
            <person name="Redman J."/>
            <person name="Chen G."/>
            <person name="Cahoon E.B."/>
            <person name="Gedil M."/>
            <person name="Stanke M."/>
            <person name="Haas B.J."/>
            <person name="Wortman J.R."/>
            <person name="Fraser-Liggett C.M."/>
            <person name="Ravel J."/>
            <person name="Rabinowicz P.D."/>
        </authorList>
    </citation>
    <scope>NUCLEOTIDE SEQUENCE [LARGE SCALE GENOMIC DNA]</scope>
    <source>
        <strain evidence="2">cv. Hale</strain>
    </source>
</reference>
<dbReference type="InParanoid" id="B9RXC9"/>
<organism evidence="1 2">
    <name type="scientific">Ricinus communis</name>
    <name type="common">Castor bean</name>
    <dbReference type="NCBI Taxonomy" id="3988"/>
    <lineage>
        <taxon>Eukaryota</taxon>
        <taxon>Viridiplantae</taxon>
        <taxon>Streptophyta</taxon>
        <taxon>Embryophyta</taxon>
        <taxon>Tracheophyta</taxon>
        <taxon>Spermatophyta</taxon>
        <taxon>Magnoliopsida</taxon>
        <taxon>eudicotyledons</taxon>
        <taxon>Gunneridae</taxon>
        <taxon>Pentapetalae</taxon>
        <taxon>rosids</taxon>
        <taxon>fabids</taxon>
        <taxon>Malpighiales</taxon>
        <taxon>Euphorbiaceae</taxon>
        <taxon>Acalyphoideae</taxon>
        <taxon>Acalypheae</taxon>
        <taxon>Ricinus</taxon>
    </lineage>
</organism>
<accession>B9RXC9</accession>
<gene>
    <name evidence="1" type="ORF">RCOM_0902760</name>
</gene>
<keyword evidence="2" id="KW-1185">Reference proteome</keyword>
<sequence length="86" mass="9942">MKRSLSKLKPRGTFIHDDWQVDDAGSFLASMWTSLCSNFKYALAAEKQLRKGSLTRNSAQVFTFRKKQEWADCLDKKKKGEMNIHS</sequence>